<dbReference type="EMBL" id="FMUB01000006">
    <property type="protein sequence ID" value="SCX21920.1"/>
    <property type="molecule type" value="Genomic_DNA"/>
</dbReference>
<proteinExistence type="predicted"/>
<dbReference type="RefSeq" id="WP_090358429.1">
    <property type="nucleotide sequence ID" value="NZ_CP059894.1"/>
</dbReference>
<dbReference type="AlphaFoldDB" id="A0A1G4WGF6"/>
<evidence type="ECO:0000313" key="3">
    <source>
        <dbReference type="Proteomes" id="UP000199707"/>
    </source>
</evidence>
<dbReference type="InterPro" id="IPR012349">
    <property type="entry name" value="Split_barrel_FMN-bd"/>
</dbReference>
<reference evidence="1 4" key="3">
    <citation type="submission" date="2020-07" db="EMBL/GenBank/DDBJ databases">
        <title>Draft genome sequence of four isobutane-metabolizing strains capable of cometabolically degrading diverse ether contaminants.</title>
        <authorList>
            <person name="Chen W."/>
            <person name="Faulkner N."/>
            <person name="Smith C."/>
            <person name="Hyman M."/>
        </authorList>
    </citation>
    <scope>NUCLEOTIDE SEQUENCE [LARGE SCALE GENOMIC DNA]</scope>
    <source>
        <strain evidence="1 4">2A</strain>
    </source>
</reference>
<reference evidence="2" key="1">
    <citation type="submission" date="2016-10" db="EMBL/GenBank/DDBJ databases">
        <authorList>
            <person name="de Groot N.N."/>
        </authorList>
    </citation>
    <scope>NUCLEOTIDE SEQUENCE [LARGE SCALE GENOMIC DNA]</scope>
    <source>
        <strain evidence="2">UNC267MFSha1.1M11</strain>
    </source>
</reference>
<dbReference type="Proteomes" id="UP000199707">
    <property type="component" value="Unassembled WGS sequence"/>
</dbReference>
<dbReference type="STRING" id="1502745.SAMN02799620_03125"/>
<dbReference type="Proteomes" id="UP000515498">
    <property type="component" value="Chromosome"/>
</dbReference>
<protein>
    <submittedName>
        <fullName evidence="2">Nitroimidazol reductase NimA, pyridoxamine 5'-phosphate oxidase superfamily</fullName>
    </submittedName>
    <submittedName>
        <fullName evidence="1">Pyridoxamine 5'-phosphate oxidase family protein</fullName>
    </submittedName>
</protein>
<dbReference type="KEGG" id="mflu:HZU40_07140"/>
<gene>
    <name evidence="1" type="ORF">HZU40_07140</name>
    <name evidence="2" type="ORF">SAMN02799620_03125</name>
</gene>
<accession>A0A1G4WGF6</accession>
<organism evidence="2 3">
    <name type="scientific">Mycolicibacterium fluoranthenivorans</name>
    <dbReference type="NCBI Taxonomy" id="258505"/>
    <lineage>
        <taxon>Bacteria</taxon>
        <taxon>Bacillati</taxon>
        <taxon>Actinomycetota</taxon>
        <taxon>Actinomycetes</taxon>
        <taxon>Mycobacteriales</taxon>
        <taxon>Mycobacteriaceae</taxon>
        <taxon>Mycolicibacterium</taxon>
    </lineage>
</organism>
<evidence type="ECO:0000313" key="2">
    <source>
        <dbReference type="EMBL" id="SCX21920.1"/>
    </source>
</evidence>
<sequence>MTTSDDSPITVLSADESWDLLSSVTLGRLATSVGGQPDVFPVNFVVMRRQIIIRTAEGAKLTEIVLNDRVALEADDHGLENAWSVVVKGVAEVLDTAEDIAAADRAQVLPWTATVKQRYVRITPAEISGRRFVFGSEPEWGCGLG</sequence>
<evidence type="ECO:0000313" key="4">
    <source>
        <dbReference type="Proteomes" id="UP000515498"/>
    </source>
</evidence>
<dbReference type="SUPFAM" id="SSF50475">
    <property type="entry name" value="FMN-binding split barrel"/>
    <property type="match status" value="1"/>
</dbReference>
<dbReference type="EMBL" id="CP059894">
    <property type="protein sequence ID" value="QNJ94056.1"/>
    <property type="molecule type" value="Genomic_DNA"/>
</dbReference>
<dbReference type="InterPro" id="IPR024747">
    <property type="entry name" value="Pyridox_Oxase-rel"/>
</dbReference>
<dbReference type="Pfam" id="PF12900">
    <property type="entry name" value="Pyridox_ox_2"/>
    <property type="match status" value="1"/>
</dbReference>
<evidence type="ECO:0000313" key="1">
    <source>
        <dbReference type="EMBL" id="QNJ94056.1"/>
    </source>
</evidence>
<reference evidence="3" key="2">
    <citation type="submission" date="2016-10" db="EMBL/GenBank/DDBJ databases">
        <authorList>
            <person name="Varghese N."/>
            <person name="Submissions S."/>
        </authorList>
    </citation>
    <scope>NUCLEOTIDE SEQUENCE [LARGE SCALE GENOMIC DNA]</scope>
    <source>
        <strain evidence="3">UNC267MFSha1.1M11</strain>
    </source>
</reference>
<dbReference type="Gene3D" id="2.30.110.10">
    <property type="entry name" value="Electron Transport, Fmn-binding Protein, Chain A"/>
    <property type="match status" value="1"/>
</dbReference>
<name>A0A1G4WGF6_9MYCO</name>